<dbReference type="Gene3D" id="3.30.565.10">
    <property type="entry name" value="Histidine kinase-like ATPase, C-terminal domain"/>
    <property type="match status" value="1"/>
</dbReference>
<evidence type="ECO:0000256" key="3">
    <source>
        <dbReference type="ARBA" id="ARBA00022553"/>
    </source>
</evidence>
<dbReference type="InterPro" id="IPR036890">
    <property type="entry name" value="HATPase_C_sf"/>
</dbReference>
<evidence type="ECO:0000256" key="4">
    <source>
        <dbReference type="ARBA" id="ARBA00022679"/>
    </source>
</evidence>
<dbReference type="Proteomes" id="UP000295096">
    <property type="component" value="Unassembled WGS sequence"/>
</dbReference>
<feature type="region of interest" description="Disordered" evidence="8">
    <location>
        <begin position="198"/>
        <end position="230"/>
    </location>
</feature>
<evidence type="ECO:0000313" key="11">
    <source>
        <dbReference type="Proteomes" id="UP000295096"/>
    </source>
</evidence>
<dbReference type="GO" id="GO:0005524">
    <property type="term" value="F:ATP binding"/>
    <property type="evidence" value="ECO:0007669"/>
    <property type="project" value="UniProtKB-KW"/>
</dbReference>
<evidence type="ECO:0000256" key="5">
    <source>
        <dbReference type="ARBA" id="ARBA00022741"/>
    </source>
</evidence>
<organism evidence="10 11">
    <name type="scientific">Dankookia rubra</name>
    <dbReference type="NCBI Taxonomy" id="1442381"/>
    <lineage>
        <taxon>Bacteria</taxon>
        <taxon>Pseudomonadati</taxon>
        <taxon>Pseudomonadota</taxon>
        <taxon>Alphaproteobacteria</taxon>
        <taxon>Acetobacterales</taxon>
        <taxon>Roseomonadaceae</taxon>
        <taxon>Dankookia</taxon>
    </lineage>
</organism>
<proteinExistence type="predicted"/>
<comment type="caution">
    <text evidence="10">The sequence shown here is derived from an EMBL/GenBank/DDBJ whole genome shotgun (WGS) entry which is preliminary data.</text>
</comment>
<keyword evidence="11" id="KW-1185">Reference proteome</keyword>
<comment type="catalytic activity">
    <reaction evidence="1">
        <text>ATP + protein L-histidine = ADP + protein N-phospho-L-histidine.</text>
        <dbReference type="EC" id="2.7.13.3"/>
    </reaction>
</comment>
<dbReference type="EMBL" id="SMSJ01000002">
    <property type="protein sequence ID" value="TDH64117.1"/>
    <property type="molecule type" value="Genomic_DNA"/>
</dbReference>
<dbReference type="AlphaFoldDB" id="A0A4R5QN08"/>
<keyword evidence="6 10" id="KW-0418">Kinase</keyword>
<protein>
    <recommendedName>
        <fullName evidence="2">histidine kinase</fullName>
        <ecNumber evidence="2">2.7.13.3</ecNumber>
    </recommendedName>
</protein>
<dbReference type="EC" id="2.7.13.3" evidence="2"/>
<dbReference type="GO" id="GO:0004673">
    <property type="term" value="F:protein histidine kinase activity"/>
    <property type="evidence" value="ECO:0007669"/>
    <property type="project" value="UniProtKB-EC"/>
</dbReference>
<dbReference type="InterPro" id="IPR011102">
    <property type="entry name" value="Sig_transdc_His_kinase_HWE"/>
</dbReference>
<evidence type="ECO:0000256" key="7">
    <source>
        <dbReference type="ARBA" id="ARBA00022840"/>
    </source>
</evidence>
<reference evidence="10 11" key="1">
    <citation type="journal article" date="2016" name="J. Microbiol.">
        <title>Dankookia rubra gen. nov., sp. nov., an alphaproteobacterium isolated from sediment of a shallow stream.</title>
        <authorList>
            <person name="Kim W.H."/>
            <person name="Kim D.H."/>
            <person name="Kang K."/>
            <person name="Ahn T.Y."/>
        </authorList>
    </citation>
    <scope>NUCLEOTIDE SEQUENCE [LARGE SCALE GENOMIC DNA]</scope>
    <source>
        <strain evidence="10 11">JCM30602</strain>
    </source>
</reference>
<accession>A0A4R5QN08</accession>
<evidence type="ECO:0000256" key="1">
    <source>
        <dbReference type="ARBA" id="ARBA00000085"/>
    </source>
</evidence>
<dbReference type="SMART" id="SM00911">
    <property type="entry name" value="HWE_HK"/>
    <property type="match status" value="1"/>
</dbReference>
<keyword evidence="7" id="KW-0067">ATP-binding</keyword>
<evidence type="ECO:0000256" key="6">
    <source>
        <dbReference type="ARBA" id="ARBA00022777"/>
    </source>
</evidence>
<dbReference type="Pfam" id="PF07536">
    <property type="entry name" value="HWE_HK"/>
    <property type="match status" value="1"/>
</dbReference>
<evidence type="ECO:0000256" key="8">
    <source>
        <dbReference type="SAM" id="MobiDB-lite"/>
    </source>
</evidence>
<keyword evidence="5" id="KW-0547">Nucleotide-binding</keyword>
<evidence type="ECO:0000259" key="9">
    <source>
        <dbReference type="SMART" id="SM00911"/>
    </source>
</evidence>
<dbReference type="RefSeq" id="WP_133286882.1">
    <property type="nucleotide sequence ID" value="NZ_SMSJ01000002.1"/>
</dbReference>
<keyword evidence="3" id="KW-0597">Phosphoprotein</keyword>
<evidence type="ECO:0000256" key="2">
    <source>
        <dbReference type="ARBA" id="ARBA00012438"/>
    </source>
</evidence>
<sequence length="242" mass="26731">MRERLLLRELDHGPRNALAAVRAPLQLSPRDQPPAEFARNLDGRIAAMTRAHALLAAERWQGASLDELLGQELAAFETEAVPRVQASGPPVLLRAEIAQPLSLMLHELPTDATKYVAPSRKDGMLRVGLALGGNGWLQLRRSERGGLPLAGAPTRRGFGSKLVDRVTRARLHGTVAFDWGARGWTCCLPSRCRSRRAWRGRRNPQWPRAKSNRTLEPVLQPRGRGGSAIGQAIHRPCRSRIL</sequence>
<dbReference type="PANTHER" id="PTHR41523">
    <property type="entry name" value="TWO-COMPONENT SYSTEM SENSOR PROTEIN"/>
    <property type="match status" value="1"/>
</dbReference>
<keyword evidence="4" id="KW-0808">Transferase</keyword>
<dbReference type="PANTHER" id="PTHR41523:SF8">
    <property type="entry name" value="ETHYLENE RESPONSE SENSOR PROTEIN"/>
    <property type="match status" value="1"/>
</dbReference>
<evidence type="ECO:0000313" key="10">
    <source>
        <dbReference type="EMBL" id="TDH64117.1"/>
    </source>
</evidence>
<name>A0A4R5QN08_9PROT</name>
<feature type="domain" description="Signal transduction histidine kinase HWE region" evidence="9">
    <location>
        <begin position="9"/>
        <end position="90"/>
    </location>
</feature>
<dbReference type="OrthoDB" id="341208at2"/>
<gene>
    <name evidence="10" type="ORF">E2C06_01850</name>
</gene>